<dbReference type="InterPro" id="IPR036388">
    <property type="entry name" value="WH-like_DNA-bd_sf"/>
</dbReference>
<gene>
    <name evidence="2" type="ORF">GO606_00980</name>
</gene>
<evidence type="ECO:0000313" key="2">
    <source>
        <dbReference type="EMBL" id="NMG23310.1"/>
    </source>
</evidence>
<evidence type="ECO:0000259" key="1">
    <source>
        <dbReference type="Pfam" id="PF13463"/>
    </source>
</evidence>
<dbReference type="EMBL" id="WTVG01000002">
    <property type="protein sequence ID" value="NMG23310.1"/>
    <property type="molecule type" value="Genomic_DNA"/>
</dbReference>
<evidence type="ECO:0000313" key="3">
    <source>
        <dbReference type="Proteomes" id="UP000615989"/>
    </source>
</evidence>
<name>A0ABX1PFQ0_9RHOO</name>
<sequence>MDQSYYKGWHLGGTHHDAMTTEFEWAILRFEQAFQRFMLQVASMCGLGELSSAELVLLHVIRMQEGPKTAAVLARQLNLDGITNVQYSLRKLLNFGLVDKIKGGNSKIWTYAVTERAAAMLDDYTRIRREMLTDQTKNIEHIDKKLYETAKLLSMLTGTYDEASRISATYCRVTPPADGEKGRTSA</sequence>
<keyword evidence="3" id="KW-1185">Reference proteome</keyword>
<proteinExistence type="predicted"/>
<dbReference type="Proteomes" id="UP000615989">
    <property type="component" value="Unassembled WGS sequence"/>
</dbReference>
<dbReference type="SUPFAM" id="SSF46785">
    <property type="entry name" value="Winged helix' DNA-binding domain"/>
    <property type="match status" value="1"/>
</dbReference>
<feature type="domain" description="HTH marR-type" evidence="1">
    <location>
        <begin position="50"/>
        <end position="117"/>
    </location>
</feature>
<protein>
    <submittedName>
        <fullName evidence="2">Winged helix DNA-binding protein</fullName>
    </submittedName>
</protein>
<dbReference type="Pfam" id="PF13463">
    <property type="entry name" value="HTH_27"/>
    <property type="match status" value="1"/>
</dbReference>
<dbReference type="InterPro" id="IPR011991">
    <property type="entry name" value="ArsR-like_HTH"/>
</dbReference>
<comment type="caution">
    <text evidence="2">The sequence shown here is derived from an EMBL/GenBank/DDBJ whole genome shotgun (WGS) entry which is preliminary data.</text>
</comment>
<dbReference type="GO" id="GO:0003677">
    <property type="term" value="F:DNA binding"/>
    <property type="evidence" value="ECO:0007669"/>
    <property type="project" value="UniProtKB-KW"/>
</dbReference>
<dbReference type="RefSeq" id="WP_169116732.1">
    <property type="nucleotide sequence ID" value="NZ_WTVG02000040.1"/>
</dbReference>
<accession>A0ABX1PFQ0</accession>
<keyword evidence="2" id="KW-0238">DNA-binding</keyword>
<dbReference type="InterPro" id="IPR000835">
    <property type="entry name" value="HTH_MarR-typ"/>
</dbReference>
<organism evidence="2 3">
    <name type="scientific">Aromatoleum anaerobium</name>
    <dbReference type="NCBI Taxonomy" id="182180"/>
    <lineage>
        <taxon>Bacteria</taxon>
        <taxon>Pseudomonadati</taxon>
        <taxon>Pseudomonadota</taxon>
        <taxon>Betaproteobacteria</taxon>
        <taxon>Rhodocyclales</taxon>
        <taxon>Rhodocyclaceae</taxon>
        <taxon>Aromatoleum</taxon>
    </lineage>
</organism>
<dbReference type="InterPro" id="IPR036390">
    <property type="entry name" value="WH_DNA-bd_sf"/>
</dbReference>
<reference evidence="2" key="1">
    <citation type="submission" date="2019-12" db="EMBL/GenBank/DDBJ databases">
        <title>Comparative genomics gives insights into the taxonomy of the Azoarcus-Aromatoleum group and reveals separate origins of nif in the plant-associated Azoarcus and non-plant-associated Aromatoleum sub-groups.</title>
        <authorList>
            <person name="Lafos M."/>
            <person name="Maluk M."/>
            <person name="Batista M."/>
            <person name="Junghare M."/>
            <person name="Carmona M."/>
            <person name="Faoro H."/>
            <person name="Cruz L.M."/>
            <person name="Battistoni F."/>
            <person name="De Souza E."/>
            <person name="Pedrosa F."/>
            <person name="Chen W.-M."/>
            <person name="Poole P.S."/>
            <person name="Dixon R.A."/>
            <person name="James E.K."/>
        </authorList>
    </citation>
    <scope>NUCLEOTIDE SEQUENCE</scope>
    <source>
        <strain evidence="2">LuFRes1</strain>
    </source>
</reference>
<dbReference type="Gene3D" id="1.10.10.10">
    <property type="entry name" value="Winged helix-like DNA-binding domain superfamily/Winged helix DNA-binding domain"/>
    <property type="match status" value="1"/>
</dbReference>
<dbReference type="CDD" id="cd00090">
    <property type="entry name" value="HTH_ARSR"/>
    <property type="match status" value="1"/>
</dbReference>